<evidence type="ECO:0000256" key="6">
    <source>
        <dbReference type="ARBA" id="ARBA00023136"/>
    </source>
</evidence>
<protein>
    <submittedName>
        <fullName evidence="10">Uncharacterized protein</fullName>
    </submittedName>
</protein>
<keyword evidence="11" id="KW-1185">Reference proteome</keyword>
<feature type="region of interest" description="Disordered" evidence="8">
    <location>
        <begin position="1"/>
        <end position="53"/>
    </location>
</feature>
<feature type="transmembrane region" description="Helical" evidence="9">
    <location>
        <begin position="385"/>
        <end position="416"/>
    </location>
</feature>
<dbReference type="EMBL" id="CAUYUJ010014375">
    <property type="protein sequence ID" value="CAK0840392.1"/>
    <property type="molecule type" value="Genomic_DNA"/>
</dbReference>
<dbReference type="PROSITE" id="PS50283">
    <property type="entry name" value="NA_SOLUT_SYMP_3"/>
    <property type="match status" value="1"/>
</dbReference>
<evidence type="ECO:0000256" key="8">
    <source>
        <dbReference type="SAM" id="MobiDB-lite"/>
    </source>
</evidence>
<feature type="transmembrane region" description="Helical" evidence="9">
    <location>
        <begin position="513"/>
        <end position="533"/>
    </location>
</feature>
<organism evidence="10 11">
    <name type="scientific">Prorocentrum cordatum</name>
    <dbReference type="NCBI Taxonomy" id="2364126"/>
    <lineage>
        <taxon>Eukaryota</taxon>
        <taxon>Sar</taxon>
        <taxon>Alveolata</taxon>
        <taxon>Dinophyceae</taxon>
        <taxon>Prorocentrales</taxon>
        <taxon>Prorocentraceae</taxon>
        <taxon>Prorocentrum</taxon>
    </lineage>
</organism>
<feature type="transmembrane region" description="Helical" evidence="9">
    <location>
        <begin position="340"/>
        <end position="365"/>
    </location>
</feature>
<comment type="caution">
    <text evidence="10">The sequence shown here is derived from an EMBL/GenBank/DDBJ whole genome shotgun (WGS) entry which is preliminary data.</text>
</comment>
<dbReference type="Pfam" id="PF00474">
    <property type="entry name" value="SSF"/>
    <property type="match status" value="1"/>
</dbReference>
<feature type="transmembrane region" description="Helical" evidence="9">
    <location>
        <begin position="487"/>
        <end position="507"/>
    </location>
</feature>
<dbReference type="CDD" id="cd11476">
    <property type="entry name" value="SLC5sbd_DUR3"/>
    <property type="match status" value="1"/>
</dbReference>
<feature type="transmembrane region" description="Helical" evidence="9">
    <location>
        <begin position="436"/>
        <end position="466"/>
    </location>
</feature>
<sequence length="724" mass="77695">MSCATRWSSRSPASPSSDEHRHPQLFFGSRADIKLGPRRSEDLHRGRSRPGQRTSIADMAMPLEYMGKESFFGGTPPLPQAAGYAIVLGFGAFFSVFTTIMVYLDKTANGTVITSEFFNTAGRNVKTGLTASVIVSQWTWAATLLQSSNVAWNYGVSGPFWYASGATIQVLLFGILAIELKRRARTCHTVCELVYVRWGKAAHLTFIFFCLLANVIVTSMLLLGGAATVNALTGVDTDLASFLIPWGVILYTAAGGLKATFMASYLHTAIIFLVLVVCVYTVYVKEYSSNIIYDNLQAIAGMTETDCKARFSTDGSASSTFFEAGTYSCGGVLDNNDGSYLTMLSLGGLKFGIINIVGNFGTVFVDQSYWQSAIAAKPASAHKGYLLGGLVWFTIPFALATSLGLAGVALGLPITASEAGSGLVPPATAVHLFGDFGAVMMATMLFMAITSTGSAEGIAVSSLICYDVYRRYINPSATGDQILKISRVVIVVFGLAMGALGVALNHMGLNLGWVYQFMGNAIGSAVVPLWNVLMWKDANATGAIVAAWGGMILALATWLIICQAEFGEITVDNLGTLNPNLGGNIVALASSALIHAGFSFASPQNYDFESMGQIEMMENDQSGLDEADYTPEFLAEAKAWITKYGWGFTILMVIVWPVLSLPAGVFTKDYWAFWVFISIAWAFIATITIIALPIYESRDAILGVLMFMVGKKKAEPAKSEEAAI</sequence>
<comment type="similarity">
    <text evidence="2 7">Belongs to the sodium:solute symporter (SSF) (TC 2.A.21) family.</text>
</comment>
<dbReference type="Proteomes" id="UP001189429">
    <property type="component" value="Unassembled WGS sequence"/>
</dbReference>
<dbReference type="InterPro" id="IPR038377">
    <property type="entry name" value="Na/Glc_symporter_sf"/>
</dbReference>
<feature type="transmembrane region" description="Helical" evidence="9">
    <location>
        <begin position="671"/>
        <end position="695"/>
    </location>
</feature>
<dbReference type="InterPro" id="IPR031155">
    <property type="entry name" value="DUR"/>
</dbReference>
<evidence type="ECO:0000256" key="4">
    <source>
        <dbReference type="ARBA" id="ARBA00022692"/>
    </source>
</evidence>
<keyword evidence="4 9" id="KW-0812">Transmembrane</keyword>
<feature type="transmembrane region" description="Helical" evidence="9">
    <location>
        <begin position="160"/>
        <end position="180"/>
    </location>
</feature>
<dbReference type="Gene3D" id="1.20.1730.10">
    <property type="entry name" value="Sodium/glucose cotransporter"/>
    <property type="match status" value="1"/>
</dbReference>
<feature type="transmembrane region" description="Helical" evidence="9">
    <location>
        <begin position="81"/>
        <end position="104"/>
    </location>
</feature>
<keyword evidence="6 9" id="KW-0472">Membrane</keyword>
<evidence type="ECO:0000256" key="2">
    <source>
        <dbReference type="ARBA" id="ARBA00006434"/>
    </source>
</evidence>
<proteinExistence type="inferred from homology"/>
<feature type="compositionally biased region" description="Basic and acidic residues" evidence="8">
    <location>
        <begin position="31"/>
        <end position="45"/>
    </location>
</feature>
<comment type="subcellular location">
    <subcellularLocation>
        <location evidence="1">Membrane</location>
        <topology evidence="1">Multi-pass membrane protein</topology>
    </subcellularLocation>
</comment>
<keyword evidence="3" id="KW-0813">Transport</keyword>
<name>A0ABN9T6Y2_9DINO</name>
<feature type="transmembrane region" description="Helical" evidence="9">
    <location>
        <begin position="201"/>
        <end position="227"/>
    </location>
</feature>
<evidence type="ECO:0000256" key="1">
    <source>
        <dbReference type="ARBA" id="ARBA00004141"/>
    </source>
</evidence>
<accession>A0ABN9T6Y2</accession>
<evidence type="ECO:0000256" key="3">
    <source>
        <dbReference type="ARBA" id="ARBA00022448"/>
    </source>
</evidence>
<feature type="transmembrane region" description="Helical" evidence="9">
    <location>
        <begin position="540"/>
        <end position="561"/>
    </location>
</feature>
<feature type="transmembrane region" description="Helical" evidence="9">
    <location>
        <begin position="581"/>
        <end position="601"/>
    </location>
</feature>
<feature type="transmembrane region" description="Helical" evidence="9">
    <location>
        <begin position="239"/>
        <end position="257"/>
    </location>
</feature>
<dbReference type="PANTHER" id="PTHR46154:SF4">
    <property type="entry name" value="UREA ACTIVE TRANSPORTER"/>
    <property type="match status" value="1"/>
</dbReference>
<dbReference type="InterPro" id="IPR001734">
    <property type="entry name" value="Na/solute_symporter"/>
</dbReference>
<feature type="transmembrane region" description="Helical" evidence="9">
    <location>
        <begin position="264"/>
        <end position="283"/>
    </location>
</feature>
<feature type="transmembrane region" description="Helical" evidence="9">
    <location>
        <begin position="644"/>
        <end position="665"/>
    </location>
</feature>
<evidence type="ECO:0000256" key="7">
    <source>
        <dbReference type="RuleBase" id="RU362091"/>
    </source>
</evidence>
<dbReference type="PANTHER" id="PTHR46154">
    <property type="match status" value="1"/>
</dbReference>
<keyword evidence="5 9" id="KW-1133">Transmembrane helix</keyword>
<evidence type="ECO:0000313" key="11">
    <source>
        <dbReference type="Proteomes" id="UP001189429"/>
    </source>
</evidence>
<evidence type="ECO:0000313" key="10">
    <source>
        <dbReference type="EMBL" id="CAK0840392.1"/>
    </source>
</evidence>
<gene>
    <name evidence="10" type="ORF">PCOR1329_LOCUS35852</name>
</gene>
<reference evidence="10" key="1">
    <citation type="submission" date="2023-10" db="EMBL/GenBank/DDBJ databases">
        <authorList>
            <person name="Chen Y."/>
            <person name="Shah S."/>
            <person name="Dougan E. K."/>
            <person name="Thang M."/>
            <person name="Chan C."/>
        </authorList>
    </citation>
    <scope>NUCLEOTIDE SEQUENCE [LARGE SCALE GENOMIC DNA]</scope>
</reference>
<evidence type="ECO:0000256" key="9">
    <source>
        <dbReference type="SAM" id="Phobius"/>
    </source>
</evidence>
<evidence type="ECO:0000256" key="5">
    <source>
        <dbReference type="ARBA" id="ARBA00022989"/>
    </source>
</evidence>